<comment type="subcellular location">
    <subcellularLocation>
        <location evidence="1">Cell membrane</location>
        <topology evidence="1">Multi-pass membrane protein</topology>
    </subcellularLocation>
</comment>
<sequence>MHGTLGDPIRRRVAFRQGVVSDLLNPKIALLFLTLLPQFISPGEPRVQTSVVLTVAFVGVALVWWRVTSWLAGAFRSWLAADRVRTALESVTGIVMIGLGARVALDGR</sequence>
<proteinExistence type="predicted"/>
<evidence type="ECO:0008006" key="9">
    <source>
        <dbReference type="Google" id="ProtNLM"/>
    </source>
</evidence>
<evidence type="ECO:0000256" key="2">
    <source>
        <dbReference type="ARBA" id="ARBA00022475"/>
    </source>
</evidence>
<feature type="transmembrane region" description="Helical" evidence="6">
    <location>
        <begin position="86"/>
        <end position="105"/>
    </location>
</feature>
<organism evidence="7 8">
    <name type="scientific">Pseudonocardia kongjuensis</name>
    <dbReference type="NCBI Taxonomy" id="102227"/>
    <lineage>
        <taxon>Bacteria</taxon>
        <taxon>Bacillati</taxon>
        <taxon>Actinomycetota</taxon>
        <taxon>Actinomycetes</taxon>
        <taxon>Pseudonocardiales</taxon>
        <taxon>Pseudonocardiaceae</taxon>
        <taxon>Pseudonocardia</taxon>
    </lineage>
</organism>
<keyword evidence="3 6" id="KW-0812">Transmembrane</keyword>
<protein>
    <recommendedName>
        <fullName evidence="9">LysE type translocator</fullName>
    </recommendedName>
</protein>
<evidence type="ECO:0000256" key="5">
    <source>
        <dbReference type="ARBA" id="ARBA00023136"/>
    </source>
</evidence>
<keyword evidence="8" id="KW-1185">Reference proteome</keyword>
<dbReference type="PANTHER" id="PTHR30086">
    <property type="entry name" value="ARGININE EXPORTER PROTEIN ARGO"/>
    <property type="match status" value="1"/>
</dbReference>
<gene>
    <name evidence="7" type="ORF">GCM10009613_38150</name>
</gene>
<evidence type="ECO:0000256" key="3">
    <source>
        <dbReference type="ARBA" id="ARBA00022692"/>
    </source>
</evidence>
<evidence type="ECO:0000256" key="6">
    <source>
        <dbReference type="SAM" id="Phobius"/>
    </source>
</evidence>
<keyword evidence="2" id="KW-1003">Cell membrane</keyword>
<name>A0ABP4IPJ1_9PSEU</name>
<evidence type="ECO:0000256" key="4">
    <source>
        <dbReference type="ARBA" id="ARBA00022989"/>
    </source>
</evidence>
<evidence type="ECO:0000256" key="1">
    <source>
        <dbReference type="ARBA" id="ARBA00004651"/>
    </source>
</evidence>
<keyword evidence="5 6" id="KW-0472">Membrane</keyword>
<dbReference type="Proteomes" id="UP001501414">
    <property type="component" value="Unassembled WGS sequence"/>
</dbReference>
<feature type="transmembrane region" description="Helical" evidence="6">
    <location>
        <begin position="46"/>
        <end position="65"/>
    </location>
</feature>
<dbReference type="Pfam" id="PF01810">
    <property type="entry name" value="LysE"/>
    <property type="match status" value="1"/>
</dbReference>
<reference evidence="8" key="1">
    <citation type="journal article" date="2019" name="Int. J. Syst. Evol. Microbiol.">
        <title>The Global Catalogue of Microorganisms (GCM) 10K type strain sequencing project: providing services to taxonomists for standard genome sequencing and annotation.</title>
        <authorList>
            <consortium name="The Broad Institute Genomics Platform"/>
            <consortium name="The Broad Institute Genome Sequencing Center for Infectious Disease"/>
            <person name="Wu L."/>
            <person name="Ma J."/>
        </authorList>
    </citation>
    <scope>NUCLEOTIDE SEQUENCE [LARGE SCALE GENOMIC DNA]</scope>
    <source>
        <strain evidence="8">JCM 11896</strain>
    </source>
</reference>
<accession>A0ABP4IPJ1</accession>
<feature type="transmembrane region" description="Helical" evidence="6">
    <location>
        <begin position="20"/>
        <end position="40"/>
    </location>
</feature>
<evidence type="ECO:0000313" key="7">
    <source>
        <dbReference type="EMBL" id="GAA1392699.1"/>
    </source>
</evidence>
<comment type="caution">
    <text evidence="7">The sequence shown here is derived from an EMBL/GenBank/DDBJ whole genome shotgun (WGS) entry which is preliminary data.</text>
</comment>
<dbReference type="EMBL" id="BAAAJK010000018">
    <property type="protein sequence ID" value="GAA1392699.1"/>
    <property type="molecule type" value="Genomic_DNA"/>
</dbReference>
<dbReference type="InterPro" id="IPR001123">
    <property type="entry name" value="LeuE-type"/>
</dbReference>
<evidence type="ECO:0000313" key="8">
    <source>
        <dbReference type="Proteomes" id="UP001501414"/>
    </source>
</evidence>
<keyword evidence="4 6" id="KW-1133">Transmembrane helix</keyword>
<dbReference type="PANTHER" id="PTHR30086:SF20">
    <property type="entry name" value="ARGININE EXPORTER PROTEIN ARGO-RELATED"/>
    <property type="match status" value="1"/>
</dbReference>